<dbReference type="AlphaFoldDB" id="W3XMW4"/>
<feature type="compositionally biased region" description="Low complexity" evidence="1">
    <location>
        <begin position="104"/>
        <end position="120"/>
    </location>
</feature>
<gene>
    <name evidence="2" type="ORF">PFICI_01216</name>
</gene>
<dbReference type="InParanoid" id="W3XMW4"/>
<dbReference type="Proteomes" id="UP000030651">
    <property type="component" value="Unassembled WGS sequence"/>
</dbReference>
<reference evidence="3" key="1">
    <citation type="journal article" date="2015" name="BMC Genomics">
        <title>Genomic and transcriptomic analysis of the endophytic fungus Pestalotiopsis fici reveals its lifestyle and high potential for synthesis of natural products.</title>
        <authorList>
            <person name="Wang X."/>
            <person name="Zhang X."/>
            <person name="Liu L."/>
            <person name="Xiang M."/>
            <person name="Wang W."/>
            <person name="Sun X."/>
            <person name="Che Y."/>
            <person name="Guo L."/>
            <person name="Liu G."/>
            <person name="Guo L."/>
            <person name="Wang C."/>
            <person name="Yin W.B."/>
            <person name="Stadler M."/>
            <person name="Zhang X."/>
            <person name="Liu X."/>
        </authorList>
    </citation>
    <scope>NUCLEOTIDE SEQUENCE [LARGE SCALE GENOMIC DNA]</scope>
    <source>
        <strain evidence="3">W106-1 / CGMCC3.15140</strain>
    </source>
</reference>
<dbReference type="OrthoDB" id="10526917at2759"/>
<keyword evidence="3" id="KW-1185">Reference proteome</keyword>
<dbReference type="RefSeq" id="XP_007827988.1">
    <property type="nucleotide sequence ID" value="XM_007829797.1"/>
</dbReference>
<dbReference type="EMBL" id="KI912109">
    <property type="protein sequence ID" value="ETS87388.1"/>
    <property type="molecule type" value="Genomic_DNA"/>
</dbReference>
<evidence type="ECO:0000313" key="2">
    <source>
        <dbReference type="EMBL" id="ETS87388.1"/>
    </source>
</evidence>
<protein>
    <submittedName>
        <fullName evidence="2">Uncharacterized protein</fullName>
    </submittedName>
</protein>
<feature type="region of interest" description="Disordered" evidence="1">
    <location>
        <begin position="31"/>
        <end position="120"/>
    </location>
</feature>
<organism evidence="2 3">
    <name type="scientific">Pestalotiopsis fici (strain W106-1 / CGMCC3.15140)</name>
    <dbReference type="NCBI Taxonomy" id="1229662"/>
    <lineage>
        <taxon>Eukaryota</taxon>
        <taxon>Fungi</taxon>
        <taxon>Dikarya</taxon>
        <taxon>Ascomycota</taxon>
        <taxon>Pezizomycotina</taxon>
        <taxon>Sordariomycetes</taxon>
        <taxon>Xylariomycetidae</taxon>
        <taxon>Amphisphaeriales</taxon>
        <taxon>Sporocadaceae</taxon>
        <taxon>Pestalotiopsis</taxon>
    </lineage>
</organism>
<accession>W3XMW4</accession>
<evidence type="ECO:0000256" key="1">
    <source>
        <dbReference type="SAM" id="MobiDB-lite"/>
    </source>
</evidence>
<feature type="compositionally biased region" description="Basic and acidic residues" evidence="1">
    <location>
        <begin position="50"/>
        <end position="59"/>
    </location>
</feature>
<feature type="compositionally biased region" description="Low complexity" evidence="1">
    <location>
        <begin position="31"/>
        <end position="40"/>
    </location>
</feature>
<evidence type="ECO:0000313" key="3">
    <source>
        <dbReference type="Proteomes" id="UP000030651"/>
    </source>
</evidence>
<feature type="compositionally biased region" description="Polar residues" evidence="1">
    <location>
        <begin position="63"/>
        <end position="75"/>
    </location>
</feature>
<dbReference type="HOGENOM" id="CLU_2050440_0_0_1"/>
<dbReference type="GeneID" id="19266229"/>
<sequence>MFSRINPKAPGWANLASTSLRSTTLPYHAPAAARLASSSSKPGETVGGTKTDHTKEFKKPSRNQKSGEQHTQQPGDTVAKGGSRGAGTSHKASSGAKTAGHQGGSSDQQGGQHVGPMGSG</sequence>
<proteinExistence type="predicted"/>
<name>W3XMW4_PESFW</name>
<dbReference type="KEGG" id="pfy:PFICI_01216"/>